<dbReference type="Proteomes" id="UP000772434">
    <property type="component" value="Unassembled WGS sequence"/>
</dbReference>
<name>A0A9P5Q8F7_9AGAR</name>
<gene>
    <name evidence="1" type="ORF">BDP27DRAFT_1380104</name>
</gene>
<proteinExistence type="predicted"/>
<accession>A0A9P5Q8F7</accession>
<dbReference type="InterPro" id="IPR023213">
    <property type="entry name" value="CAT-like_dom_sf"/>
</dbReference>
<sequence>MASDNSQQAIFPLTVFDRLFERSAFVTGWLVEGTIDVDAIAVALRRVTDKWRMLAGRLDSIVERDRTKWLLKIPLGIPDQNYSSFALTSTVSTTPITQYIPIPIPFSSPSLPHSLFIHPDTPRQYSAWKARDYPLTCWHITHFPTLSETGKSYSCIGFARCHGVFDGVAAAMIVNALISELNGQAWHVPPLPSSGLNVNPLQEFLNRAVADVDDLHQLRDASGYVNVGLTGVLKVAGWHTFERWWRNAQRRIFIIPGPVITQFLDRVRVDLPTESEDTNHISTGDILVAWLMQTIYAQGTADSTTVHCTNFASFRNVASVDERLAWYPHNAFVPLPYPVYTVKDLKIFPLHELAHQMSSTRRMLSTKHVLGGYIAMLENPLSIPAHQTAQEAFLLSNVSASRILEANWASAGGSPTLCGYRYSMTPTELILTNSVYISGRLADSSIVLDTTLTENRRELLESRIGQMIALYNASKWLTP</sequence>
<protein>
    <submittedName>
        <fullName evidence="1">Uncharacterized protein</fullName>
    </submittedName>
</protein>
<dbReference type="Gene3D" id="3.30.559.10">
    <property type="entry name" value="Chloramphenicol acetyltransferase-like domain"/>
    <property type="match status" value="2"/>
</dbReference>
<evidence type="ECO:0000313" key="1">
    <source>
        <dbReference type="EMBL" id="KAF9076640.1"/>
    </source>
</evidence>
<reference evidence="1" key="1">
    <citation type="submission" date="2020-11" db="EMBL/GenBank/DDBJ databases">
        <authorList>
            <consortium name="DOE Joint Genome Institute"/>
            <person name="Ahrendt S."/>
            <person name="Riley R."/>
            <person name="Andreopoulos W."/>
            <person name="Labutti K."/>
            <person name="Pangilinan J."/>
            <person name="Ruiz-Duenas F.J."/>
            <person name="Barrasa J.M."/>
            <person name="Sanchez-Garcia M."/>
            <person name="Camarero S."/>
            <person name="Miyauchi S."/>
            <person name="Serrano A."/>
            <person name="Linde D."/>
            <person name="Babiker R."/>
            <person name="Drula E."/>
            <person name="Ayuso-Fernandez I."/>
            <person name="Pacheco R."/>
            <person name="Padilla G."/>
            <person name="Ferreira P."/>
            <person name="Barriuso J."/>
            <person name="Kellner H."/>
            <person name="Castanera R."/>
            <person name="Alfaro M."/>
            <person name="Ramirez L."/>
            <person name="Pisabarro A.G."/>
            <person name="Kuo A."/>
            <person name="Tritt A."/>
            <person name="Lipzen A."/>
            <person name="He G."/>
            <person name="Yan M."/>
            <person name="Ng V."/>
            <person name="Cullen D."/>
            <person name="Martin F."/>
            <person name="Rosso M.-N."/>
            <person name="Henrissat B."/>
            <person name="Hibbett D."/>
            <person name="Martinez A.T."/>
            <person name="Grigoriev I.V."/>
        </authorList>
    </citation>
    <scope>NUCLEOTIDE SEQUENCE</scope>
    <source>
        <strain evidence="1">AH 40177</strain>
    </source>
</reference>
<dbReference type="AlphaFoldDB" id="A0A9P5Q8F7"/>
<dbReference type="EMBL" id="JADNRY010000006">
    <property type="protein sequence ID" value="KAF9076640.1"/>
    <property type="molecule type" value="Genomic_DNA"/>
</dbReference>
<evidence type="ECO:0000313" key="2">
    <source>
        <dbReference type="Proteomes" id="UP000772434"/>
    </source>
</evidence>
<keyword evidence="2" id="KW-1185">Reference proteome</keyword>
<comment type="caution">
    <text evidence="1">The sequence shown here is derived from an EMBL/GenBank/DDBJ whole genome shotgun (WGS) entry which is preliminary data.</text>
</comment>
<organism evidence="1 2">
    <name type="scientific">Rhodocollybia butyracea</name>
    <dbReference type="NCBI Taxonomy" id="206335"/>
    <lineage>
        <taxon>Eukaryota</taxon>
        <taxon>Fungi</taxon>
        <taxon>Dikarya</taxon>
        <taxon>Basidiomycota</taxon>
        <taxon>Agaricomycotina</taxon>
        <taxon>Agaricomycetes</taxon>
        <taxon>Agaricomycetidae</taxon>
        <taxon>Agaricales</taxon>
        <taxon>Marasmiineae</taxon>
        <taxon>Omphalotaceae</taxon>
        <taxon>Rhodocollybia</taxon>
    </lineage>
</organism>
<dbReference type="OrthoDB" id="21502at2759"/>